<reference evidence="3" key="1">
    <citation type="submission" date="2021-01" db="EMBL/GenBank/DDBJ databases">
        <authorList>
            <person name="Corre E."/>
            <person name="Pelletier E."/>
            <person name="Niang G."/>
            <person name="Scheremetjew M."/>
            <person name="Finn R."/>
            <person name="Kale V."/>
            <person name="Holt S."/>
            <person name="Cochrane G."/>
            <person name="Meng A."/>
            <person name="Brown T."/>
            <person name="Cohen L."/>
        </authorList>
    </citation>
    <scope>NUCLEOTIDE SEQUENCE</scope>
    <source>
        <strain evidence="3">RCC1130</strain>
    </source>
</reference>
<dbReference type="InterPro" id="IPR051026">
    <property type="entry name" value="PI/PC_transfer"/>
</dbReference>
<feature type="region of interest" description="Disordered" evidence="1">
    <location>
        <begin position="1"/>
        <end position="92"/>
    </location>
</feature>
<dbReference type="Gene3D" id="3.40.525.10">
    <property type="entry name" value="CRAL-TRIO lipid binding domain"/>
    <property type="match status" value="1"/>
</dbReference>
<feature type="domain" description="CRAL-TRIO" evidence="2">
    <location>
        <begin position="266"/>
        <end position="442"/>
    </location>
</feature>
<evidence type="ECO:0000259" key="2">
    <source>
        <dbReference type="PROSITE" id="PS50191"/>
    </source>
</evidence>
<dbReference type="InterPro" id="IPR001251">
    <property type="entry name" value="CRAL-TRIO_dom"/>
</dbReference>
<sequence>MGCTPSKQDESPVNSAPAAGSHRAVVDKSDGPAELSPSPAAIVGGSKSTSAVVQSVLEPATAPSSSDRPLSNGAAPAEASAPTSASSAEVVAVAEMGSQSRPFAMEVSTRDAKPAAELVTMQSDATAMDNDDATEPSAAPEPSAATKQDDSAIRTTAPTPPVALRIQCLDAKLIERWEAEQQFTPSQEEAMAALRNRLIEHSLLTEWWDSKPVFYRFCQARQYDVDKAFAMFTDHMQWRKEWKLDELTCGEFGEISKFLEEFKFPQRGAVKAAYSYVHHKTDKQGRLIYIDRAGALDFDRLNKSTDREGLLKSYVWDCEATMQFRLPACSLAAGKYIGKTLTIIDMEDFKLSKFNGQARAYLKEIAGISQANYPELLGKMFVVNAPWIFRTVWNFMSPLLDKRTVEKISILGGQKEYLPHLLKVVDEQDLPTFLGGKDSTCDFVHEKGPWVHNMPDLCSGLPAHGSQRA</sequence>
<dbReference type="InterPro" id="IPR011074">
    <property type="entry name" value="CRAL/TRIO_N_dom"/>
</dbReference>
<protein>
    <recommendedName>
        <fullName evidence="2">CRAL-TRIO domain-containing protein</fullName>
    </recommendedName>
</protein>
<dbReference type="SUPFAM" id="SSF52087">
    <property type="entry name" value="CRAL/TRIO domain"/>
    <property type="match status" value="1"/>
</dbReference>
<dbReference type="Pfam" id="PF03765">
    <property type="entry name" value="CRAL_TRIO_N"/>
    <property type="match status" value="1"/>
</dbReference>
<dbReference type="PANTHER" id="PTHR45657">
    <property type="entry name" value="CRAL-TRIO DOMAIN-CONTAINING PROTEIN YKL091C-RELATED"/>
    <property type="match status" value="1"/>
</dbReference>
<feature type="compositionally biased region" description="Low complexity" evidence="1">
    <location>
        <begin position="74"/>
        <end position="92"/>
    </location>
</feature>
<gene>
    <name evidence="3" type="ORF">CLEP1334_LOCUS24203</name>
</gene>
<dbReference type="SMART" id="SM00516">
    <property type="entry name" value="SEC14"/>
    <property type="match status" value="1"/>
</dbReference>
<accession>A0A7S0JFE4</accession>
<dbReference type="EMBL" id="HBER01048234">
    <property type="protein sequence ID" value="CAD8548913.1"/>
    <property type="molecule type" value="Transcribed_RNA"/>
</dbReference>
<dbReference type="InterPro" id="IPR036273">
    <property type="entry name" value="CRAL/TRIO_N_dom_sf"/>
</dbReference>
<proteinExistence type="predicted"/>
<feature type="region of interest" description="Disordered" evidence="1">
    <location>
        <begin position="128"/>
        <end position="156"/>
    </location>
</feature>
<dbReference type="SUPFAM" id="SSF46938">
    <property type="entry name" value="CRAL/TRIO N-terminal domain"/>
    <property type="match status" value="1"/>
</dbReference>
<feature type="compositionally biased region" description="Low complexity" evidence="1">
    <location>
        <begin position="135"/>
        <end position="146"/>
    </location>
</feature>
<evidence type="ECO:0000313" key="3">
    <source>
        <dbReference type="EMBL" id="CAD8548913.1"/>
    </source>
</evidence>
<dbReference type="InterPro" id="IPR036865">
    <property type="entry name" value="CRAL-TRIO_dom_sf"/>
</dbReference>
<dbReference type="PROSITE" id="PS50191">
    <property type="entry name" value="CRAL_TRIO"/>
    <property type="match status" value="1"/>
</dbReference>
<dbReference type="PANTHER" id="PTHR45657:SF1">
    <property type="entry name" value="CRAL-TRIO DOMAIN-CONTAINING PROTEIN YKL091C-RELATED"/>
    <property type="match status" value="1"/>
</dbReference>
<dbReference type="Pfam" id="PF00650">
    <property type="entry name" value="CRAL_TRIO"/>
    <property type="match status" value="1"/>
</dbReference>
<dbReference type="SMART" id="SM01100">
    <property type="entry name" value="CRAL_TRIO_N"/>
    <property type="match status" value="1"/>
</dbReference>
<evidence type="ECO:0000256" key="1">
    <source>
        <dbReference type="SAM" id="MobiDB-lite"/>
    </source>
</evidence>
<dbReference type="CDD" id="cd00170">
    <property type="entry name" value="SEC14"/>
    <property type="match status" value="1"/>
</dbReference>
<name>A0A7S0JFE4_9EUKA</name>
<dbReference type="AlphaFoldDB" id="A0A7S0JFE4"/>
<organism evidence="3">
    <name type="scientific">Calcidiscus leptoporus</name>
    <dbReference type="NCBI Taxonomy" id="127549"/>
    <lineage>
        <taxon>Eukaryota</taxon>
        <taxon>Haptista</taxon>
        <taxon>Haptophyta</taxon>
        <taxon>Prymnesiophyceae</taxon>
        <taxon>Coccolithales</taxon>
        <taxon>Calcidiscaceae</taxon>
        <taxon>Calcidiscus</taxon>
    </lineage>
</organism>